<evidence type="ECO:0000313" key="2">
    <source>
        <dbReference type="Proteomes" id="UP001407347"/>
    </source>
</evidence>
<dbReference type="EMBL" id="JAQYXP010000006">
    <property type="protein sequence ID" value="MEN3238668.1"/>
    <property type="molecule type" value="Genomic_DNA"/>
</dbReference>
<accession>A0ABV0A4A9</accession>
<keyword evidence="2" id="KW-1185">Reference proteome</keyword>
<dbReference type="Gene3D" id="3.30.40.220">
    <property type="match status" value="1"/>
</dbReference>
<evidence type="ECO:0008006" key="3">
    <source>
        <dbReference type="Google" id="ProtNLM"/>
    </source>
</evidence>
<name>A0ABV0A4A9_9HYPH</name>
<proteinExistence type="predicted"/>
<comment type="caution">
    <text evidence="1">The sequence shown here is derived from an EMBL/GenBank/DDBJ whole genome shotgun (WGS) entry which is preliminary data.</text>
</comment>
<protein>
    <recommendedName>
        <fullName evidence="3">Zinc-ribbon domain-containing protein</fullName>
    </recommendedName>
</protein>
<evidence type="ECO:0000313" key="1">
    <source>
        <dbReference type="EMBL" id="MEN3238668.1"/>
    </source>
</evidence>
<gene>
    <name evidence="1" type="ORF">PUR29_35090</name>
</gene>
<reference evidence="1 2" key="1">
    <citation type="journal article" date="2023" name="PLoS ONE">
        <title>Complete genome assembly of Hawai'i environmental nontuberculous mycobacteria reveals unexpected co-isolation with methylobacteria.</title>
        <authorList>
            <person name="Hendrix J."/>
            <person name="Epperson L.E."/>
            <person name="Tong E.I."/>
            <person name="Chan Y.L."/>
            <person name="Hasan N.A."/>
            <person name="Dawrs S.N."/>
            <person name="Norton G.J."/>
            <person name="Virdi R."/>
            <person name="Crooks J.L."/>
            <person name="Chan E.D."/>
            <person name="Honda J.R."/>
            <person name="Strong M."/>
        </authorList>
    </citation>
    <scope>NUCLEOTIDE SEQUENCE [LARGE SCALE GENOMIC DNA]</scope>
    <source>
        <strain evidence="1 2">NJH_HI04-1</strain>
    </source>
</reference>
<organism evidence="1 2">
    <name type="scientific">Methylobacterium ajmalii</name>
    <dbReference type="NCBI Taxonomy" id="2738439"/>
    <lineage>
        <taxon>Bacteria</taxon>
        <taxon>Pseudomonadati</taxon>
        <taxon>Pseudomonadota</taxon>
        <taxon>Alphaproteobacteria</taxon>
        <taxon>Hyphomicrobiales</taxon>
        <taxon>Methylobacteriaceae</taxon>
        <taxon>Methylobacterium</taxon>
    </lineage>
</organism>
<dbReference type="Proteomes" id="UP001407347">
    <property type="component" value="Unassembled WGS sequence"/>
</dbReference>
<sequence length="214" mass="24396">MLGLYVLTGPTQEVNMPRTIDLSGNRYGKWTVTGKRESRLTKSSGSVVFWECICECGQSSWIRSYNLRSGNSTQCFECQSRALSKKYEGVDILRKLGKRLPRATNTYISGDLWSRIQTSARLRDIEINISKSFIMDLFNKQGGRCALCGIDLIVSGKELTDITASLDRIDSSRGYLEDNVQWVHKRINIMKGVLLDEEFIKFCHLVSEHQKIKE</sequence>
<dbReference type="RefSeq" id="WP_346013793.1">
    <property type="nucleotide sequence ID" value="NZ_JAQYXP010000006.1"/>
</dbReference>